<sequence>MDMTRAFKLLSDLTDVAFSSMENAEMKADALETAYLFKQIVELSNQTRNHDGCVMMLDQYYREIKHNKCYSRFMLADFLATLPQVRCSTVID</sequence>
<reference evidence="1" key="1">
    <citation type="journal article" date="2014" name="Front. Microbiol.">
        <title>High frequency of phylogenetically diverse reductive dehalogenase-homologous genes in deep subseafloor sedimentary metagenomes.</title>
        <authorList>
            <person name="Kawai M."/>
            <person name="Futagami T."/>
            <person name="Toyoda A."/>
            <person name="Takaki Y."/>
            <person name="Nishi S."/>
            <person name="Hori S."/>
            <person name="Arai W."/>
            <person name="Tsubouchi T."/>
            <person name="Morono Y."/>
            <person name="Uchiyama I."/>
            <person name="Ito T."/>
            <person name="Fujiyama A."/>
            <person name="Inagaki F."/>
            <person name="Takami H."/>
        </authorList>
    </citation>
    <scope>NUCLEOTIDE SEQUENCE</scope>
    <source>
        <strain evidence="1">Expedition CK06-06</strain>
    </source>
</reference>
<accession>X0S2D7</accession>
<dbReference type="EMBL" id="BARS01006891">
    <property type="protein sequence ID" value="GAF75214.1"/>
    <property type="molecule type" value="Genomic_DNA"/>
</dbReference>
<comment type="caution">
    <text evidence="1">The sequence shown here is derived from an EMBL/GenBank/DDBJ whole genome shotgun (WGS) entry which is preliminary data.</text>
</comment>
<organism evidence="1">
    <name type="scientific">marine sediment metagenome</name>
    <dbReference type="NCBI Taxonomy" id="412755"/>
    <lineage>
        <taxon>unclassified sequences</taxon>
        <taxon>metagenomes</taxon>
        <taxon>ecological metagenomes</taxon>
    </lineage>
</organism>
<dbReference type="AlphaFoldDB" id="X0S2D7"/>
<proteinExistence type="predicted"/>
<evidence type="ECO:0000313" key="1">
    <source>
        <dbReference type="EMBL" id="GAF75214.1"/>
    </source>
</evidence>
<feature type="non-terminal residue" evidence="1">
    <location>
        <position position="92"/>
    </location>
</feature>
<gene>
    <name evidence="1" type="ORF">S01H1_13359</name>
</gene>
<protein>
    <submittedName>
        <fullName evidence="1">Uncharacterized protein</fullName>
    </submittedName>
</protein>
<name>X0S2D7_9ZZZZ</name>